<proteinExistence type="predicted"/>
<evidence type="ECO:0000313" key="1">
    <source>
        <dbReference type="EMBL" id="HAC6771568.1"/>
    </source>
</evidence>
<organism evidence="1">
    <name type="scientific">Salmonella diarizonae</name>
    <dbReference type="NCBI Taxonomy" id="59204"/>
    <lineage>
        <taxon>Bacteria</taxon>
        <taxon>Pseudomonadati</taxon>
        <taxon>Pseudomonadota</taxon>
        <taxon>Gammaproteobacteria</taxon>
        <taxon>Enterobacterales</taxon>
        <taxon>Enterobacteriaceae</taxon>
        <taxon>Salmonella</taxon>
    </lineage>
</organism>
<reference evidence="1" key="1">
    <citation type="journal article" date="2018" name="Genome Biol.">
        <title>SKESA: strategic k-mer extension for scrupulous assemblies.</title>
        <authorList>
            <person name="Souvorov A."/>
            <person name="Agarwala R."/>
            <person name="Lipman D.J."/>
        </authorList>
    </citation>
    <scope>NUCLEOTIDE SEQUENCE</scope>
    <source>
        <strain evidence="1">11-3796</strain>
    </source>
</reference>
<sequence>MDTKLEPYYLSAENALSIVSKKFNIKIDIKEEDINIRFK</sequence>
<feature type="non-terminal residue" evidence="1">
    <location>
        <position position="39"/>
    </location>
</feature>
<dbReference type="AlphaFoldDB" id="A0A702DFI5"/>
<reference evidence="1" key="2">
    <citation type="submission" date="2018-07" db="EMBL/GenBank/DDBJ databases">
        <authorList>
            <consortium name="NCBI Pathogen Detection Project"/>
        </authorList>
    </citation>
    <scope>NUCLEOTIDE SEQUENCE</scope>
    <source>
        <strain evidence="1">11-3796</strain>
    </source>
</reference>
<name>A0A702DFI5_SALDZ</name>
<comment type="caution">
    <text evidence="1">The sequence shown here is derived from an EMBL/GenBank/DDBJ whole genome shotgun (WGS) entry which is preliminary data.</text>
</comment>
<accession>A0A702DFI5</accession>
<dbReference type="EMBL" id="DAAMIJ010000081">
    <property type="protein sequence ID" value="HAC6771568.1"/>
    <property type="molecule type" value="Genomic_DNA"/>
</dbReference>
<gene>
    <name evidence="1" type="ORF">G0D72_21370</name>
</gene>
<protein>
    <submittedName>
        <fullName evidence="1">Type-1 secretion protein</fullName>
    </submittedName>
</protein>